<dbReference type="RefSeq" id="WP_106676650.1">
    <property type="nucleotide sequence ID" value="NZ_JACHWV010000006.1"/>
</dbReference>
<gene>
    <name evidence="1" type="ORF">C7H61_01880</name>
</gene>
<evidence type="ECO:0000313" key="1">
    <source>
        <dbReference type="EMBL" id="PSG93948.1"/>
    </source>
</evidence>
<dbReference type="AlphaFoldDB" id="A0A2T1NM21"/>
<dbReference type="OrthoDB" id="9812089at2"/>
<organism evidence="1 2">
    <name type="scientific">Mesoflavibacter zeaxanthinifaciens subsp. sabulilitoris</name>
    <dbReference type="NCBI Taxonomy" id="1520893"/>
    <lineage>
        <taxon>Bacteria</taxon>
        <taxon>Pseudomonadati</taxon>
        <taxon>Bacteroidota</taxon>
        <taxon>Flavobacteriia</taxon>
        <taxon>Flavobacteriales</taxon>
        <taxon>Flavobacteriaceae</taxon>
        <taxon>Mesoflavibacter</taxon>
    </lineage>
</organism>
<name>A0A2T1NM21_9FLAO</name>
<dbReference type="SUPFAM" id="SSF54427">
    <property type="entry name" value="NTF2-like"/>
    <property type="match status" value="1"/>
</dbReference>
<proteinExistence type="predicted"/>
<dbReference type="InterPro" id="IPR032710">
    <property type="entry name" value="NTF2-like_dom_sf"/>
</dbReference>
<accession>A0A2T1NM21</accession>
<protein>
    <submittedName>
        <fullName evidence="1">Polyketide cyclase</fullName>
    </submittedName>
</protein>
<comment type="caution">
    <text evidence="1">The sequence shown here is derived from an EMBL/GenBank/DDBJ whole genome shotgun (WGS) entry which is preliminary data.</text>
</comment>
<sequence length="121" mass="13669">MNRKEIAIDFLKLAGLGGVNAAFNKYVSEEFIHHNQYFEGSKDALLKAMQDAHDTNPNKSIDIKQCFEDQNTVITHSLVCKAELDIAVVHIFKFNSDNKITELWDLGQIIDKDSPNTNGLF</sequence>
<dbReference type="EMBL" id="PXOT01000014">
    <property type="protein sequence ID" value="PSG93948.1"/>
    <property type="molecule type" value="Genomic_DNA"/>
</dbReference>
<dbReference type="Proteomes" id="UP000238430">
    <property type="component" value="Unassembled WGS sequence"/>
</dbReference>
<dbReference type="Gene3D" id="3.10.450.50">
    <property type="match status" value="1"/>
</dbReference>
<reference evidence="1 2" key="1">
    <citation type="submission" date="2018-03" db="EMBL/GenBank/DDBJ databases">
        <title>Mesoflavibacter sp. HG37 and Mesoflavibacter sp. HG96 sp.nov., two marine bacteria isolated from seawater of Western Pacific Ocean.</title>
        <authorList>
            <person name="Cheng H."/>
            <person name="Wu Y.-H."/>
            <person name="Guo L.-L."/>
            <person name="Xu X.-W."/>
        </authorList>
    </citation>
    <scope>NUCLEOTIDE SEQUENCE [LARGE SCALE GENOMIC DNA]</scope>
    <source>
        <strain evidence="1 2">KCTC 42117</strain>
    </source>
</reference>
<keyword evidence="2" id="KW-1185">Reference proteome</keyword>
<evidence type="ECO:0000313" key="2">
    <source>
        <dbReference type="Proteomes" id="UP000238430"/>
    </source>
</evidence>